<feature type="compositionally biased region" description="Polar residues" evidence="14">
    <location>
        <begin position="207"/>
        <end position="218"/>
    </location>
</feature>
<dbReference type="Pfam" id="PF00665">
    <property type="entry name" value="rve"/>
    <property type="match status" value="1"/>
</dbReference>
<evidence type="ECO:0000256" key="10">
    <source>
        <dbReference type="ARBA" id="ARBA00022989"/>
    </source>
</evidence>
<dbReference type="InterPro" id="IPR036875">
    <property type="entry name" value="Znf_CCHC_sf"/>
</dbReference>
<evidence type="ECO:0000313" key="19">
    <source>
        <dbReference type="Proteomes" id="UP000289340"/>
    </source>
</evidence>
<keyword evidence="10 15" id="KW-1133">Transmembrane helix</keyword>
<evidence type="ECO:0000256" key="8">
    <source>
        <dbReference type="ARBA" id="ARBA00022750"/>
    </source>
</evidence>
<dbReference type="InterPro" id="IPR001878">
    <property type="entry name" value="Znf_CCHC"/>
</dbReference>
<dbReference type="Pfam" id="PF00098">
    <property type="entry name" value="zf-CCHC"/>
    <property type="match status" value="1"/>
</dbReference>
<keyword evidence="3" id="KW-0410">Iron transport</keyword>
<dbReference type="Pfam" id="PF13976">
    <property type="entry name" value="gag_pre-integrs"/>
    <property type="match status" value="1"/>
</dbReference>
<reference evidence="18 19" key="1">
    <citation type="submission" date="2018-09" db="EMBL/GenBank/DDBJ databases">
        <title>A high-quality reference genome of wild soybean provides a powerful tool to mine soybean genomes.</title>
        <authorList>
            <person name="Xie M."/>
            <person name="Chung C.Y.L."/>
            <person name="Li M.-W."/>
            <person name="Wong F.-L."/>
            <person name="Chan T.-F."/>
            <person name="Lam H.-M."/>
        </authorList>
    </citation>
    <scope>NUCLEOTIDE SEQUENCE [LARGE SCALE GENOMIC DNA]</scope>
    <source>
        <strain evidence="19">cv. W05</strain>
        <tissue evidence="18">Hypocotyl of etiolated seedlings</tissue>
    </source>
</reference>
<evidence type="ECO:0000256" key="4">
    <source>
        <dbReference type="ARBA" id="ARBA00022554"/>
    </source>
</evidence>
<dbReference type="PROSITE" id="PS50158">
    <property type="entry name" value="ZF_CCHC"/>
    <property type="match status" value="1"/>
</dbReference>
<dbReference type="Gene3D" id="3.30.420.10">
    <property type="entry name" value="Ribonuclease H-like superfamily/Ribonuclease H"/>
    <property type="match status" value="1"/>
</dbReference>
<accession>A0A445JBB1</accession>
<dbReference type="PROSITE" id="PS50994">
    <property type="entry name" value="INTEGRASE"/>
    <property type="match status" value="1"/>
</dbReference>
<evidence type="ECO:0000256" key="5">
    <source>
        <dbReference type="ARBA" id="ARBA00022670"/>
    </source>
</evidence>
<feature type="domain" description="CCHC-type" evidence="16">
    <location>
        <begin position="294"/>
        <end position="307"/>
    </location>
</feature>
<dbReference type="GO" id="GO:0030026">
    <property type="term" value="P:intracellular manganese ion homeostasis"/>
    <property type="evidence" value="ECO:0007669"/>
    <property type="project" value="InterPro"/>
</dbReference>
<feature type="compositionally biased region" description="Basic and acidic residues" evidence="14">
    <location>
        <begin position="196"/>
        <end position="205"/>
    </location>
</feature>
<evidence type="ECO:0000256" key="7">
    <source>
        <dbReference type="ARBA" id="ARBA00022723"/>
    </source>
</evidence>
<feature type="transmembrane region" description="Helical" evidence="15">
    <location>
        <begin position="1433"/>
        <end position="1454"/>
    </location>
</feature>
<dbReference type="InterPro" id="IPR013103">
    <property type="entry name" value="RVT_2"/>
</dbReference>
<dbReference type="GO" id="GO:0015074">
    <property type="term" value="P:DNA integration"/>
    <property type="evidence" value="ECO:0007669"/>
    <property type="project" value="InterPro"/>
</dbReference>
<evidence type="ECO:0000256" key="13">
    <source>
        <dbReference type="PROSITE-ProRule" id="PRU00047"/>
    </source>
</evidence>
<feature type="compositionally biased region" description="Acidic residues" evidence="14">
    <location>
        <begin position="802"/>
        <end position="821"/>
    </location>
</feature>
<dbReference type="InterPro" id="IPR054722">
    <property type="entry name" value="PolX-like_BBD"/>
</dbReference>
<dbReference type="GO" id="GO:0006508">
    <property type="term" value="P:proteolysis"/>
    <property type="evidence" value="ECO:0007669"/>
    <property type="project" value="UniProtKB-KW"/>
</dbReference>
<evidence type="ECO:0000256" key="11">
    <source>
        <dbReference type="ARBA" id="ARBA00023136"/>
    </source>
</evidence>
<dbReference type="Proteomes" id="UP000289340">
    <property type="component" value="Chromosome 8"/>
</dbReference>
<comment type="similarity">
    <text evidence="2">Belongs to the CCC1 family.</text>
</comment>
<keyword evidence="9" id="KW-0378">Hydrolase</keyword>
<evidence type="ECO:0000313" key="18">
    <source>
        <dbReference type="EMBL" id="RZB95759.1"/>
    </source>
</evidence>
<protein>
    <submittedName>
        <fullName evidence="18">Retrovirus-related Pol polyprotein from transposon TNT 1-94</fullName>
        <ecNumber evidence="18">2.7.7.7</ecNumber>
    </submittedName>
</protein>
<keyword evidence="5" id="KW-0645">Protease</keyword>
<dbReference type="GO" id="GO:0005384">
    <property type="term" value="F:manganese ion transmembrane transporter activity"/>
    <property type="evidence" value="ECO:0007669"/>
    <property type="project" value="InterPro"/>
</dbReference>
<dbReference type="CDD" id="cd02436">
    <property type="entry name" value="Nodulin-21"/>
    <property type="match status" value="1"/>
</dbReference>
<dbReference type="InterPro" id="IPR025724">
    <property type="entry name" value="GAG-pre-integrase_dom"/>
</dbReference>
<keyword evidence="4" id="KW-0926">Vacuole</keyword>
<evidence type="ECO:0000259" key="16">
    <source>
        <dbReference type="PROSITE" id="PS50158"/>
    </source>
</evidence>
<dbReference type="EMBL" id="QZWG01000008">
    <property type="protein sequence ID" value="RZB95759.1"/>
    <property type="molecule type" value="Genomic_DNA"/>
</dbReference>
<dbReference type="Pfam" id="PF25597">
    <property type="entry name" value="SH3_retrovirus"/>
    <property type="match status" value="1"/>
</dbReference>
<name>A0A445JBB1_GLYSO</name>
<dbReference type="InterPro" id="IPR043502">
    <property type="entry name" value="DNA/RNA_pol_sf"/>
</dbReference>
<evidence type="ECO:0000256" key="2">
    <source>
        <dbReference type="ARBA" id="ARBA00007049"/>
    </source>
</evidence>
<dbReference type="GO" id="GO:0008270">
    <property type="term" value="F:zinc ion binding"/>
    <property type="evidence" value="ECO:0007669"/>
    <property type="project" value="UniProtKB-KW"/>
</dbReference>
<dbReference type="Pfam" id="PF22936">
    <property type="entry name" value="Pol_BBD"/>
    <property type="match status" value="1"/>
</dbReference>
<dbReference type="Pfam" id="PF01988">
    <property type="entry name" value="VIT1"/>
    <property type="match status" value="2"/>
</dbReference>
<dbReference type="InterPro" id="IPR039537">
    <property type="entry name" value="Retrotran_Ty1/copia-like"/>
</dbReference>
<dbReference type="SMART" id="SM00343">
    <property type="entry name" value="ZnF_C2HC"/>
    <property type="match status" value="1"/>
</dbReference>
<sequence>MATNSHFPATFLILDGRNYDQWSRKMKAILGYQDVWDLVQNGLIPLPENANAAQQTVYRESKKKDWKGLCILHQCVNPAIFEKIARSETSKEAWDILANSYAGDQKLKKVRLQTLRRQYELLGMEESESIAAYFTRVQTMTNQMLYCGETLFDESIVEKILRSVSSRFDHITVAIEQAKDLSTMTIEELQGSLEAHEQRMNEKKTVKPSTEQALAAQTGNKSGGNQRGRGRGRNNYRGGRGRGNYNNSNSAKVNSSENSSNNEQGNNHTENYRGRGGRGFRGRGRKFDKSYIQCYNCGRYGHFADECYSNVNGNDAKMAEEEEETEETLLMAIEEKKSSDETVQMVSIKKEGENGEYWVLDTGCSTHMTGRREWFVELDFTIKSRVRFADDRTMKVEGVGKVMIRKKDGSLCYITGVLYVPGMKSNLLSIGQLLEKGYRMVLEDKAMKVYDTEHNLLMKGILSNNRIFKIELGMLLQQCLATAVDKEEWLWHFRYGHLNFGDLNRMQSKAIVKGLPHIHVPKDVCAECMESKMSRGAFNPNVPSRSKRKLQVIFSDVCGPIQHETPAGNKYFVTFIDDFTRKLWIYLIKRKNEVLGVFKKFKVLVEKQSGQNIEILRTDGGGEYVSTEFDEYCENEGITHEVTPPYTPQHNGVAERKNRTLLNMVRSMLKSKNMPKMWWGEAVNTAAYIINRSPTKKMENITPEEAWTGVKPNVSHFRVFGSVCYRHVPDQLRTKLDDKGEVMIMVGYHSTGGYKLVNPVNNKIVISRDIVFDEGNAWKWSEKGESSTGVEQNLFDVPAGETESDIEGETGPVEDNDDEGGSPEMPRRSLRQRQVPARLNDYEIMPDGAIDDEGDLVHFALLAETEPVTLQEAMKNSKWLEAMKEELRSIEKNLTWELVELPKGKKAIGVKWVYKVKVNPKGEVVKYKARLVARGFLQRHGVDYEEVFAPVARIETVRVVVAHASMQRWKVHQLDVKSAFLNGELEEEVYVEQPAGFVKQGSEKKVLKLRKALYGLKQAPRAWNKKIDKSLINMGYVRCISEHGVYVKSGGGDIVILCLYVDDLLVTGNNETKVIEFKRKMMSTFEMTDLGEISYFLGIEFQNTSDGVLLSQKKYASDVLKRFNMQHCNGAATPAEAGLWLDKNVDEPEVDATKFRQVVGALRYLCNTRPDIAFSVGLISRVMDRPRTSHLAAAKRILRYVKDTMAYGILLPSKCRENEKGLYGFTDADWGGDKTDRKSTAGSVFLLGSGPISWSSKKESVVALSSCEAEYIAASMGACQAICTQAPTKQTLATSEDHTSIDYLQRAQWLRAAVLGANDGLVSVTSLMMGVGAVKRDEKAMLLAGFAGLVAGTCGMAIGEFVAVCTQYEVELGQMKRDMNMTVGEEKDLEMGMEKRALPNPLQATLASAVSFSIGALVPLLSAAFIENYRNRVIVVVAMASLALVVFGSVGAQLGKTPKLKSCVRFLLGGWIAMSITFGLTKLMGASALE</sequence>
<feature type="transmembrane region" description="Helical" evidence="15">
    <location>
        <begin position="1406"/>
        <end position="1426"/>
    </location>
</feature>
<comment type="subcellular location">
    <subcellularLocation>
        <location evidence="1">Vacuole membrane</location>
        <topology evidence="1">Multi-pass membrane protein</topology>
    </subcellularLocation>
</comment>
<dbReference type="CDD" id="cd09272">
    <property type="entry name" value="RNase_HI_RT_Ty1"/>
    <property type="match status" value="1"/>
</dbReference>
<dbReference type="GO" id="GO:0004190">
    <property type="term" value="F:aspartic-type endopeptidase activity"/>
    <property type="evidence" value="ECO:0007669"/>
    <property type="project" value="UniProtKB-KW"/>
</dbReference>
<comment type="catalytic activity">
    <reaction evidence="12">
        <text>Fe(2+)(in) = Fe(2+)(out)</text>
        <dbReference type="Rhea" id="RHEA:28486"/>
        <dbReference type="ChEBI" id="CHEBI:29033"/>
    </reaction>
    <physiologicalReaction direction="left-to-right" evidence="12">
        <dbReference type="Rhea" id="RHEA:28487"/>
    </physiologicalReaction>
</comment>
<keyword evidence="8" id="KW-0064">Aspartyl protease</keyword>
<dbReference type="GO" id="GO:0005774">
    <property type="term" value="C:vacuolar membrane"/>
    <property type="evidence" value="ECO:0007669"/>
    <property type="project" value="UniProtKB-SubCell"/>
</dbReference>
<feature type="compositionally biased region" description="Low complexity" evidence="14">
    <location>
        <begin position="235"/>
        <end position="267"/>
    </location>
</feature>
<dbReference type="InterPro" id="IPR036397">
    <property type="entry name" value="RNaseH_sf"/>
</dbReference>
<keyword evidence="3" id="KW-0406">Ion transport</keyword>
<evidence type="ECO:0000256" key="6">
    <source>
        <dbReference type="ARBA" id="ARBA00022692"/>
    </source>
</evidence>
<feature type="domain" description="Integrase catalytic" evidence="17">
    <location>
        <begin position="539"/>
        <end position="711"/>
    </location>
</feature>
<proteinExistence type="inferred from homology"/>
<dbReference type="GO" id="GO:0003887">
    <property type="term" value="F:DNA-directed DNA polymerase activity"/>
    <property type="evidence" value="ECO:0007669"/>
    <property type="project" value="UniProtKB-EC"/>
</dbReference>
<dbReference type="SUPFAM" id="SSF53098">
    <property type="entry name" value="Ribonuclease H-like"/>
    <property type="match status" value="1"/>
</dbReference>
<dbReference type="PANTHER" id="PTHR42648:SF18">
    <property type="entry name" value="RETROTRANSPOSON, UNCLASSIFIED-LIKE PROTEIN"/>
    <property type="match status" value="1"/>
</dbReference>
<keyword evidence="18" id="KW-0548">Nucleotidyltransferase</keyword>
<dbReference type="EC" id="2.7.7.7" evidence="18"/>
<keyword evidence="6 15" id="KW-0812">Transmembrane</keyword>
<dbReference type="Pfam" id="PF14223">
    <property type="entry name" value="Retrotran_gag_2"/>
    <property type="match status" value="1"/>
</dbReference>
<dbReference type="Pfam" id="PF07727">
    <property type="entry name" value="RVT_2"/>
    <property type="match status" value="1"/>
</dbReference>
<keyword evidence="7" id="KW-0479">Metal-binding</keyword>
<dbReference type="InterPro" id="IPR012337">
    <property type="entry name" value="RNaseH-like_sf"/>
</dbReference>
<gene>
    <name evidence="18" type="ORF">D0Y65_019894</name>
</gene>
<dbReference type="SUPFAM" id="SSF57756">
    <property type="entry name" value="Retrovirus zinc finger-like domains"/>
    <property type="match status" value="1"/>
</dbReference>
<feature type="region of interest" description="Disordered" evidence="14">
    <location>
        <begin position="800"/>
        <end position="833"/>
    </location>
</feature>
<keyword evidence="13" id="KW-0863">Zinc-finger</keyword>
<dbReference type="InterPro" id="IPR001584">
    <property type="entry name" value="Integrase_cat-core"/>
</dbReference>
<evidence type="ECO:0000256" key="14">
    <source>
        <dbReference type="SAM" id="MobiDB-lite"/>
    </source>
</evidence>
<keyword evidence="3" id="KW-0408">Iron</keyword>
<feature type="transmembrane region" description="Helical" evidence="15">
    <location>
        <begin position="1466"/>
        <end position="1485"/>
    </location>
</feature>
<keyword evidence="11 15" id="KW-0472">Membrane</keyword>
<dbReference type="SUPFAM" id="SSF56672">
    <property type="entry name" value="DNA/RNA polymerases"/>
    <property type="match status" value="1"/>
</dbReference>
<dbReference type="InterPro" id="IPR008217">
    <property type="entry name" value="Ccc1_fam"/>
</dbReference>
<comment type="caution">
    <text evidence="18">The sequence shown here is derived from an EMBL/GenBank/DDBJ whole genome shotgun (WGS) entry which is preliminary data.</text>
</comment>
<dbReference type="GO" id="GO:0006826">
    <property type="term" value="P:iron ion transport"/>
    <property type="evidence" value="ECO:0007669"/>
    <property type="project" value="UniProtKB-KW"/>
</dbReference>
<evidence type="ECO:0000256" key="3">
    <source>
        <dbReference type="ARBA" id="ARBA00022496"/>
    </source>
</evidence>
<dbReference type="Gene3D" id="4.10.60.10">
    <property type="entry name" value="Zinc finger, CCHC-type"/>
    <property type="match status" value="1"/>
</dbReference>
<feature type="transmembrane region" description="Helical" evidence="15">
    <location>
        <begin position="1341"/>
        <end position="1364"/>
    </location>
</feature>
<feature type="region of interest" description="Disordered" evidence="14">
    <location>
        <begin position="196"/>
        <end position="281"/>
    </location>
</feature>
<evidence type="ECO:0000256" key="9">
    <source>
        <dbReference type="ARBA" id="ARBA00022801"/>
    </source>
</evidence>
<keyword evidence="3" id="KW-0813">Transport</keyword>
<dbReference type="PANTHER" id="PTHR42648">
    <property type="entry name" value="TRANSPOSASE, PUTATIVE-RELATED"/>
    <property type="match status" value="1"/>
</dbReference>
<dbReference type="InterPro" id="IPR057670">
    <property type="entry name" value="SH3_retrovirus"/>
</dbReference>
<dbReference type="GO" id="GO:0003676">
    <property type="term" value="F:nucleic acid binding"/>
    <property type="evidence" value="ECO:0007669"/>
    <property type="project" value="InterPro"/>
</dbReference>
<organism evidence="18 19">
    <name type="scientific">Glycine soja</name>
    <name type="common">Wild soybean</name>
    <dbReference type="NCBI Taxonomy" id="3848"/>
    <lineage>
        <taxon>Eukaryota</taxon>
        <taxon>Viridiplantae</taxon>
        <taxon>Streptophyta</taxon>
        <taxon>Embryophyta</taxon>
        <taxon>Tracheophyta</taxon>
        <taxon>Spermatophyta</taxon>
        <taxon>Magnoliopsida</taxon>
        <taxon>eudicotyledons</taxon>
        <taxon>Gunneridae</taxon>
        <taxon>Pentapetalae</taxon>
        <taxon>rosids</taxon>
        <taxon>fabids</taxon>
        <taxon>Fabales</taxon>
        <taxon>Fabaceae</taxon>
        <taxon>Papilionoideae</taxon>
        <taxon>50 kb inversion clade</taxon>
        <taxon>NPAAA clade</taxon>
        <taxon>indigoferoid/millettioid clade</taxon>
        <taxon>Phaseoleae</taxon>
        <taxon>Glycine</taxon>
        <taxon>Glycine subgen. Soja</taxon>
    </lineage>
</organism>
<evidence type="ECO:0000259" key="17">
    <source>
        <dbReference type="PROSITE" id="PS50994"/>
    </source>
</evidence>
<evidence type="ECO:0000256" key="15">
    <source>
        <dbReference type="SAM" id="Phobius"/>
    </source>
</evidence>
<evidence type="ECO:0000256" key="12">
    <source>
        <dbReference type="ARBA" id="ARBA00044464"/>
    </source>
</evidence>
<evidence type="ECO:0000256" key="1">
    <source>
        <dbReference type="ARBA" id="ARBA00004128"/>
    </source>
</evidence>
<keyword evidence="19" id="KW-1185">Reference proteome</keyword>
<keyword evidence="18" id="KW-0808">Transferase</keyword>
<feature type="transmembrane region" description="Helical" evidence="15">
    <location>
        <begin position="1309"/>
        <end position="1334"/>
    </location>
</feature>
<keyword evidence="13" id="KW-0862">Zinc</keyword>